<comment type="similarity">
    <text evidence="2">Belongs to the ESF1 family.</text>
</comment>
<dbReference type="InterPro" id="IPR039754">
    <property type="entry name" value="Esf1"/>
</dbReference>
<evidence type="ECO:0000256" key="1">
    <source>
        <dbReference type="ARBA" id="ARBA00004604"/>
    </source>
</evidence>
<feature type="domain" description="ESF1 RRM" evidence="7">
    <location>
        <begin position="186"/>
        <end position="263"/>
    </location>
</feature>
<dbReference type="GO" id="GO:0006364">
    <property type="term" value="P:rRNA processing"/>
    <property type="evidence" value="ECO:0007669"/>
    <property type="project" value="InterPro"/>
</dbReference>
<feature type="compositionally biased region" description="Basic and acidic residues" evidence="5">
    <location>
        <begin position="766"/>
        <end position="794"/>
    </location>
</feature>
<sequence>MKRARSKASHAVTSAPAVADDRQNESAMMKRVRHDPRFAHMKRANKTVRLDDRFREALRKKILKPRSAQNAVDKFGRPRRNAAVSTGKQERMLLKDMYQDVEISSSSESESDSAVKVPPVNPVRKSIREDGAAKERLKHALPDESGSEKSGGENDEDSDFSLSEDEDHVDSWAVQNTQNIPLGEETRRIALVNMDWERISAVDLLSCLSSFLTRGGEISRVTVYPSEFGMERMAQEAISGPRLDVPKHDPRKSGKKNSSEAAEKLGSTSEKRDSENESASDEISRSSIDASESESDGTDDEEDARAISKAKQNELIRKYELDKMRYYFAVVEFDSAESANAVYKECDGLEFGSSGNLFDMRFIPDDMHDFEQRPPRDVATSVPENYEPPQFSTTALLHSKVELSWDKEDARRTVILKKRNFQAQELLEDDFKAYLASSASETDSETGRANAEEKRKILLSALSRPSIPSDAETGEDHESAVEGDMEATFHTGLEEAAKDLLEREAKRDGLRNESAWEARLRRAQERKADRRRERKETLKNLGRAGLEGQEGSDGESLNDAEPGQGSDPEEDLGFDDPFFTNPTAHERKALSALDKKSRSVQDEQKAQADAKSRAELELLLMSEMENDAHQTALGTLEDSDEERRDRKRLRMSKKKYEKYKREQKQAAKASTAVQGANNLQAFEPDLTDTRFASLFSAPDYSVDPTHPKFKSSALNARILHEKVHRGLPHENDSGSNVPSGADARRAPGAASMHPSSSAAAGAAAGKAEEADWKALADKVKRQQTDRRMKRDRGSGPKHKKGTL</sequence>
<dbReference type="PANTHER" id="PTHR12202:SF0">
    <property type="entry name" value="ESF1 HOMOLOG"/>
    <property type="match status" value="1"/>
</dbReference>
<dbReference type="InterPro" id="IPR056750">
    <property type="entry name" value="RRM_ESF1"/>
</dbReference>
<dbReference type="GO" id="GO:0005730">
    <property type="term" value="C:nucleolus"/>
    <property type="evidence" value="ECO:0007669"/>
    <property type="project" value="UniProtKB-SubCell"/>
</dbReference>
<dbReference type="OrthoDB" id="431825at2759"/>
<dbReference type="Pfam" id="PF25121">
    <property type="entry name" value="RRM_ESF1"/>
    <property type="match status" value="2"/>
</dbReference>
<evidence type="ECO:0000259" key="7">
    <source>
        <dbReference type="Pfam" id="PF25121"/>
    </source>
</evidence>
<dbReference type="InterPro" id="IPR012580">
    <property type="entry name" value="NUC153"/>
</dbReference>
<feature type="compositionally biased region" description="Basic and acidic residues" evidence="5">
    <location>
        <begin position="126"/>
        <end position="152"/>
    </location>
</feature>
<evidence type="ECO:0000313" key="9">
    <source>
        <dbReference type="Proteomes" id="UP000324585"/>
    </source>
</evidence>
<feature type="compositionally biased region" description="Basic residues" evidence="5">
    <location>
        <begin position="645"/>
        <end position="658"/>
    </location>
</feature>
<dbReference type="PANTHER" id="PTHR12202">
    <property type="entry name" value="ESF1 HOMOLOG"/>
    <property type="match status" value="1"/>
</dbReference>
<feature type="region of interest" description="Disordered" evidence="5">
    <location>
        <begin position="65"/>
        <end position="90"/>
    </location>
</feature>
<evidence type="ECO:0000256" key="3">
    <source>
        <dbReference type="ARBA" id="ARBA00023054"/>
    </source>
</evidence>
<evidence type="ECO:0000256" key="5">
    <source>
        <dbReference type="SAM" id="MobiDB-lite"/>
    </source>
</evidence>
<reference evidence="9" key="1">
    <citation type="journal article" date="2019" name="Nat. Commun.">
        <title>Expansion of phycobilisome linker gene families in mesophilic red algae.</title>
        <authorList>
            <person name="Lee J."/>
            <person name="Kim D."/>
            <person name="Bhattacharya D."/>
            <person name="Yoon H.S."/>
        </authorList>
    </citation>
    <scope>NUCLEOTIDE SEQUENCE [LARGE SCALE GENOMIC DNA]</scope>
    <source>
        <strain evidence="9">CCMP 1328</strain>
    </source>
</reference>
<feature type="compositionally biased region" description="Low complexity" evidence="5">
    <location>
        <begin position="746"/>
        <end position="765"/>
    </location>
</feature>
<feature type="domain" description="ESF1 RRM" evidence="7">
    <location>
        <begin position="290"/>
        <end position="380"/>
    </location>
</feature>
<evidence type="ECO:0000313" key="8">
    <source>
        <dbReference type="EMBL" id="KAA8497655.1"/>
    </source>
</evidence>
<feature type="region of interest" description="Disordered" evidence="5">
    <location>
        <begin position="1"/>
        <end position="38"/>
    </location>
</feature>
<feature type="compositionally biased region" description="Acidic residues" evidence="5">
    <location>
        <begin position="153"/>
        <end position="168"/>
    </location>
</feature>
<feature type="region of interest" description="Disordered" evidence="5">
    <location>
        <begin position="721"/>
        <end position="803"/>
    </location>
</feature>
<feature type="region of interest" description="Disordered" evidence="5">
    <location>
        <begin position="103"/>
        <end position="177"/>
    </location>
</feature>
<dbReference type="Pfam" id="PF08159">
    <property type="entry name" value="NUC153"/>
    <property type="match status" value="1"/>
</dbReference>
<feature type="region of interest" description="Disordered" evidence="5">
    <location>
        <begin position="237"/>
        <end position="305"/>
    </location>
</feature>
<evidence type="ECO:0000256" key="4">
    <source>
        <dbReference type="ARBA" id="ARBA00023242"/>
    </source>
</evidence>
<accession>A0A5J4Z2Z5</accession>
<dbReference type="Proteomes" id="UP000324585">
    <property type="component" value="Unassembled WGS sequence"/>
</dbReference>
<dbReference type="AlphaFoldDB" id="A0A5J4Z2Z5"/>
<comment type="subcellular location">
    <subcellularLocation>
        <location evidence="1">Nucleus</location>
        <location evidence="1">Nucleolus</location>
    </subcellularLocation>
</comment>
<keyword evidence="3" id="KW-0175">Coiled coil</keyword>
<feature type="compositionally biased region" description="Acidic residues" evidence="5">
    <location>
        <begin position="291"/>
        <end position="303"/>
    </location>
</feature>
<gene>
    <name evidence="8" type="ORF">FVE85_5240</name>
</gene>
<keyword evidence="9" id="KW-1185">Reference proteome</keyword>
<dbReference type="OMA" id="YEMEMSW"/>
<evidence type="ECO:0000256" key="2">
    <source>
        <dbReference type="ARBA" id="ARBA00009087"/>
    </source>
</evidence>
<organism evidence="8 9">
    <name type="scientific">Porphyridium purpureum</name>
    <name type="common">Red alga</name>
    <name type="synonym">Porphyridium cruentum</name>
    <dbReference type="NCBI Taxonomy" id="35688"/>
    <lineage>
        <taxon>Eukaryota</taxon>
        <taxon>Rhodophyta</taxon>
        <taxon>Bangiophyceae</taxon>
        <taxon>Porphyridiales</taxon>
        <taxon>Porphyridiaceae</taxon>
        <taxon>Porphyridium</taxon>
    </lineage>
</organism>
<dbReference type="GO" id="GO:0003723">
    <property type="term" value="F:RNA binding"/>
    <property type="evidence" value="ECO:0007669"/>
    <property type="project" value="TreeGrafter"/>
</dbReference>
<feature type="compositionally biased region" description="Basic and acidic residues" evidence="5">
    <location>
        <begin position="584"/>
        <end position="616"/>
    </location>
</feature>
<feature type="compositionally biased region" description="Basic and acidic residues" evidence="5">
    <location>
        <begin position="492"/>
        <end position="538"/>
    </location>
</feature>
<evidence type="ECO:0000259" key="6">
    <source>
        <dbReference type="Pfam" id="PF08159"/>
    </source>
</evidence>
<keyword evidence="4" id="KW-0539">Nucleus</keyword>
<proteinExistence type="inferred from homology"/>
<protein>
    <submittedName>
        <fullName evidence="8">Pre-rRNA-processing protein esf1</fullName>
    </submittedName>
</protein>
<comment type="caution">
    <text evidence="8">The sequence shown here is derived from an EMBL/GenBank/DDBJ whole genome shotgun (WGS) entry which is preliminary data.</text>
</comment>
<feature type="region of interest" description="Disordered" evidence="5">
    <location>
        <begin position="460"/>
        <end position="672"/>
    </location>
</feature>
<feature type="compositionally biased region" description="Basic and acidic residues" evidence="5">
    <location>
        <begin position="244"/>
        <end position="275"/>
    </location>
</feature>
<dbReference type="EMBL" id="VRMN01000001">
    <property type="protein sequence ID" value="KAA8497655.1"/>
    <property type="molecule type" value="Genomic_DNA"/>
</dbReference>
<feature type="domain" description="NUC153" evidence="6">
    <location>
        <begin position="688"/>
        <end position="710"/>
    </location>
</feature>
<name>A0A5J4Z2Z5_PORPP</name>